<dbReference type="AlphaFoldDB" id="A0A171DK94"/>
<feature type="compositionally biased region" description="Pro residues" evidence="1">
    <location>
        <begin position="253"/>
        <end position="263"/>
    </location>
</feature>
<feature type="domain" description="N-acetyltransferase" evidence="2">
    <location>
        <begin position="72"/>
        <end position="175"/>
    </location>
</feature>
<dbReference type="InterPro" id="IPR016181">
    <property type="entry name" value="Acyl_CoA_acyltransferase"/>
</dbReference>
<keyword evidence="4" id="KW-1185">Reference proteome</keyword>
<dbReference type="STRING" id="161355.PS9374_04915"/>
<proteinExistence type="predicted"/>
<keyword evidence="3" id="KW-0808">Transferase</keyword>
<reference evidence="3 4" key="1">
    <citation type="journal article" date="2016" name="Genome Announc.">
        <title>Draft Genome Sequence of Planomonospora sphaerica JCM9374, a Rare Actinomycete.</title>
        <authorList>
            <person name="Dohra H."/>
            <person name="Suzuki T."/>
            <person name="Inoue Y."/>
            <person name="Kodani S."/>
        </authorList>
    </citation>
    <scope>NUCLEOTIDE SEQUENCE [LARGE SCALE GENOMIC DNA]</scope>
    <source>
        <strain evidence="3 4">JCM 9374</strain>
    </source>
</reference>
<evidence type="ECO:0000313" key="3">
    <source>
        <dbReference type="EMBL" id="GAT69242.1"/>
    </source>
</evidence>
<feature type="compositionally biased region" description="Low complexity" evidence="1">
    <location>
        <begin position="214"/>
        <end position="245"/>
    </location>
</feature>
<dbReference type="Proteomes" id="UP000077701">
    <property type="component" value="Unassembled WGS sequence"/>
</dbReference>
<accession>A0A171DK94</accession>
<dbReference type="EMBL" id="BDCX01000012">
    <property type="protein sequence ID" value="GAT69242.1"/>
    <property type="molecule type" value="Genomic_DNA"/>
</dbReference>
<gene>
    <name evidence="3" type="ORF">PS9374_04915</name>
</gene>
<dbReference type="GO" id="GO:0016747">
    <property type="term" value="F:acyltransferase activity, transferring groups other than amino-acyl groups"/>
    <property type="evidence" value="ECO:0007669"/>
    <property type="project" value="InterPro"/>
</dbReference>
<dbReference type="SUPFAM" id="SSF55729">
    <property type="entry name" value="Acyl-CoA N-acyltransferases (Nat)"/>
    <property type="match status" value="1"/>
</dbReference>
<comment type="caution">
    <text evidence="3">The sequence shown here is derived from an EMBL/GenBank/DDBJ whole genome shotgun (WGS) entry which is preliminary data.</text>
</comment>
<evidence type="ECO:0000259" key="2">
    <source>
        <dbReference type="Pfam" id="PF13302"/>
    </source>
</evidence>
<name>A0A171DK94_9ACTN</name>
<reference evidence="4" key="2">
    <citation type="submission" date="2016-04" db="EMBL/GenBank/DDBJ databases">
        <title>Planomonospora sphaerica JCM9374 whole genome shotgun sequence.</title>
        <authorList>
            <person name="Suzuki T."/>
            <person name="Dohra H."/>
            <person name="Kodani S."/>
        </authorList>
    </citation>
    <scope>NUCLEOTIDE SEQUENCE [LARGE SCALE GENOMIC DNA]</scope>
    <source>
        <strain evidence="4">JCM 9374</strain>
    </source>
</reference>
<feature type="region of interest" description="Disordered" evidence="1">
    <location>
        <begin position="23"/>
        <end position="47"/>
    </location>
</feature>
<dbReference type="InterPro" id="IPR000182">
    <property type="entry name" value="GNAT_dom"/>
</dbReference>
<protein>
    <submittedName>
        <fullName evidence="3">N-acetyltransferase GCN5</fullName>
    </submittedName>
</protein>
<evidence type="ECO:0000256" key="1">
    <source>
        <dbReference type="SAM" id="MobiDB-lite"/>
    </source>
</evidence>
<dbReference type="Pfam" id="PF13302">
    <property type="entry name" value="Acetyltransf_3"/>
    <property type="match status" value="1"/>
</dbReference>
<organism evidence="3 4">
    <name type="scientific">Planomonospora sphaerica</name>
    <dbReference type="NCBI Taxonomy" id="161355"/>
    <lineage>
        <taxon>Bacteria</taxon>
        <taxon>Bacillati</taxon>
        <taxon>Actinomycetota</taxon>
        <taxon>Actinomycetes</taxon>
        <taxon>Streptosporangiales</taxon>
        <taxon>Streptosporangiaceae</taxon>
        <taxon>Planomonospora</taxon>
    </lineage>
</organism>
<feature type="region of interest" description="Disordered" evidence="1">
    <location>
        <begin position="181"/>
        <end position="263"/>
    </location>
</feature>
<sequence length="263" mass="28180">MSMSPGWVVHICRLYANHYTVPGSRGPAPKIPGESPWRHSRSAVHRESIRRWPTRRMPLTGGGSAGAGGPVTPLSVADADEMAGVLAGDELYAFTGGSPPALDELRARCARQVVGRSPDGSEEWHNWIIRGQADGYVQATVTDEGRRAEIAWVVGLHRQGQGYASEAARAAADRLRARCRFRPGAHPPRARRLRRRGPPGGSASHRSLRRRRAALAVAARGRSVTRVRTAGTAVRAAGTSAVRSGRLPRSRRPCPPGPGGAGR</sequence>
<feature type="compositionally biased region" description="Basic residues" evidence="1">
    <location>
        <begin position="181"/>
        <end position="197"/>
    </location>
</feature>
<evidence type="ECO:0000313" key="4">
    <source>
        <dbReference type="Proteomes" id="UP000077701"/>
    </source>
</evidence>
<dbReference type="Gene3D" id="3.40.630.30">
    <property type="match status" value="1"/>
</dbReference>